<dbReference type="AlphaFoldDB" id="A0A1T4L190"/>
<keyword evidence="2" id="KW-1185">Reference proteome</keyword>
<organism evidence="1 2">
    <name type="scientific">Mycoplasmopsis verecunda</name>
    <dbReference type="NCBI Taxonomy" id="171291"/>
    <lineage>
        <taxon>Bacteria</taxon>
        <taxon>Bacillati</taxon>
        <taxon>Mycoplasmatota</taxon>
        <taxon>Mycoplasmoidales</taxon>
        <taxon>Metamycoplasmataceae</taxon>
        <taxon>Mycoplasmopsis</taxon>
    </lineage>
</organism>
<dbReference type="Pfam" id="PF09954">
    <property type="entry name" value="DUF2188"/>
    <property type="match status" value="1"/>
</dbReference>
<dbReference type="RefSeq" id="WP_078747032.1">
    <property type="nucleotide sequence ID" value="NZ_CP137850.1"/>
</dbReference>
<accession>A0A1T4L190</accession>
<evidence type="ECO:0000313" key="1">
    <source>
        <dbReference type="EMBL" id="SJZ48502.1"/>
    </source>
</evidence>
<dbReference type="Proteomes" id="UP000190389">
    <property type="component" value="Unassembled WGS sequence"/>
</dbReference>
<proteinExistence type="predicted"/>
<dbReference type="OrthoDB" id="8858565at2"/>
<sequence length="84" mass="9591">MAEKEKVLEVKDKEAKELAAVWHVSQHPDGWKVIRQGGVKAIKTFDTQKEAIEYAKQLAKNNEGRYLIHSQKGKIRAGQSFKDK</sequence>
<reference evidence="2" key="1">
    <citation type="submission" date="2017-02" db="EMBL/GenBank/DDBJ databases">
        <authorList>
            <person name="Varghese N."/>
            <person name="Submissions S."/>
        </authorList>
    </citation>
    <scope>NUCLEOTIDE SEQUENCE [LARGE SCALE GENOMIC DNA]</scope>
    <source>
        <strain evidence="2">ATCC 27862</strain>
    </source>
</reference>
<evidence type="ECO:0000313" key="2">
    <source>
        <dbReference type="Proteomes" id="UP000190389"/>
    </source>
</evidence>
<gene>
    <name evidence="1" type="ORF">SAMN02745154_00288</name>
</gene>
<protein>
    <recommendedName>
        <fullName evidence="3">DUF2188 domain-containing protein</fullName>
    </recommendedName>
</protein>
<name>A0A1T4L190_9BACT</name>
<evidence type="ECO:0008006" key="3">
    <source>
        <dbReference type="Google" id="ProtNLM"/>
    </source>
</evidence>
<dbReference type="EMBL" id="FUXF01000006">
    <property type="protein sequence ID" value="SJZ48502.1"/>
    <property type="molecule type" value="Genomic_DNA"/>
</dbReference>
<dbReference type="STRING" id="171291.SAMN02745154_00288"/>
<dbReference type="InterPro" id="IPR018691">
    <property type="entry name" value="DUF2188"/>
</dbReference>